<reference evidence="2" key="1">
    <citation type="submission" date="2018-07" db="EMBL/GenBank/DDBJ databases">
        <authorList>
            <consortium name="Genoscope - CEA"/>
            <person name="William W."/>
        </authorList>
    </citation>
    <scope>NUCLEOTIDE SEQUENCE</scope>
    <source>
        <strain evidence="2">IK1</strain>
    </source>
</reference>
<accession>A0A653A2J1</accession>
<evidence type="ECO:0000256" key="1">
    <source>
        <dbReference type="SAM" id="MobiDB-lite"/>
    </source>
</evidence>
<feature type="region of interest" description="Disordered" evidence="1">
    <location>
        <begin position="41"/>
        <end position="63"/>
    </location>
</feature>
<gene>
    <name evidence="2" type="ORF">TRIP_B200308</name>
</gene>
<dbReference type="EMBL" id="UPXX01000013">
    <property type="protein sequence ID" value="VBB42168.1"/>
    <property type="molecule type" value="Genomic_DNA"/>
</dbReference>
<organism evidence="2">
    <name type="scientific">Uncultured Desulfatiglans sp</name>
    <dbReference type="NCBI Taxonomy" id="1748965"/>
    <lineage>
        <taxon>Bacteria</taxon>
        <taxon>Pseudomonadati</taxon>
        <taxon>Thermodesulfobacteriota</taxon>
        <taxon>Desulfobacteria</taxon>
        <taxon>Desulfatiglandales</taxon>
        <taxon>Desulfatiglandaceae</taxon>
        <taxon>Desulfatiglans</taxon>
        <taxon>environmental samples</taxon>
    </lineage>
</organism>
<name>A0A653A2J1_UNCDX</name>
<sequence>MNNILISKDKYLDFDQGAPTDIPVLPPQYIFFKQETCQPPPLKAKRGNLSRALSIRASHQQKE</sequence>
<dbReference type="AlphaFoldDB" id="A0A653A2J1"/>
<evidence type="ECO:0000313" key="2">
    <source>
        <dbReference type="EMBL" id="VBB42168.1"/>
    </source>
</evidence>
<protein>
    <submittedName>
        <fullName evidence="2">Uncharacterized protein</fullName>
    </submittedName>
</protein>
<proteinExistence type="predicted"/>